<evidence type="ECO:0000313" key="6">
    <source>
        <dbReference type="EMBL" id="MBL0392519.1"/>
    </source>
</evidence>
<evidence type="ECO:0000256" key="4">
    <source>
        <dbReference type="ARBA" id="ARBA00022803"/>
    </source>
</evidence>
<evidence type="ECO:0000256" key="1">
    <source>
        <dbReference type="ARBA" id="ARBA00005857"/>
    </source>
</evidence>
<comment type="similarity">
    <text evidence="1">Belongs to the TTC38 family.</text>
</comment>
<dbReference type="InterPro" id="IPR033891">
    <property type="entry name" value="TTC38"/>
</dbReference>
<dbReference type="PANTHER" id="PTHR16263">
    <property type="entry name" value="TETRATRICOPEPTIDE REPEAT PROTEIN 38"/>
    <property type="match status" value="1"/>
</dbReference>
<comment type="caution">
    <text evidence="6">The sequence shown here is derived from an EMBL/GenBank/DDBJ whole genome shotgun (WGS) entry which is preliminary data.</text>
</comment>
<dbReference type="Gene3D" id="1.25.40.10">
    <property type="entry name" value="Tetratricopeptide repeat domain"/>
    <property type="match status" value="1"/>
</dbReference>
<evidence type="ECO:0000256" key="5">
    <source>
        <dbReference type="SAM" id="MobiDB-lite"/>
    </source>
</evidence>
<feature type="region of interest" description="Disordered" evidence="5">
    <location>
        <begin position="1"/>
        <end position="29"/>
    </location>
</feature>
<dbReference type="PANTHER" id="PTHR16263:SF4">
    <property type="entry name" value="TETRATRICOPEPTIDE REPEAT PROTEIN 38"/>
    <property type="match status" value="1"/>
</dbReference>
<organism evidence="6 7">
    <name type="scientific">Ramlibacter monticola</name>
    <dbReference type="NCBI Taxonomy" id="1926872"/>
    <lineage>
        <taxon>Bacteria</taxon>
        <taxon>Pseudomonadati</taxon>
        <taxon>Pseudomonadota</taxon>
        <taxon>Betaproteobacteria</taxon>
        <taxon>Burkholderiales</taxon>
        <taxon>Comamonadaceae</taxon>
        <taxon>Ramlibacter</taxon>
    </lineage>
</organism>
<keyword evidence="7" id="KW-1185">Reference proteome</keyword>
<name>A0A936Z290_9BURK</name>
<dbReference type="AlphaFoldDB" id="A0A936Z290"/>
<dbReference type="Proteomes" id="UP000599109">
    <property type="component" value="Unassembled WGS sequence"/>
</dbReference>
<dbReference type="InterPro" id="IPR011990">
    <property type="entry name" value="TPR-like_helical_dom_sf"/>
</dbReference>
<proteinExistence type="inferred from homology"/>
<dbReference type="EMBL" id="JAEQNE010000003">
    <property type="protein sequence ID" value="MBL0392519.1"/>
    <property type="molecule type" value="Genomic_DNA"/>
</dbReference>
<gene>
    <name evidence="6" type="ORF">JJ685_15370</name>
</gene>
<dbReference type="SUPFAM" id="SSF48452">
    <property type="entry name" value="TPR-like"/>
    <property type="match status" value="1"/>
</dbReference>
<keyword evidence="4" id="KW-0802">TPR repeat</keyword>
<evidence type="ECO:0000313" key="7">
    <source>
        <dbReference type="Proteomes" id="UP000599109"/>
    </source>
</evidence>
<accession>A0A936Z290</accession>
<reference evidence="6 7" key="1">
    <citation type="journal article" date="2017" name="Int. J. Syst. Evol. Microbiol.">
        <title>Ramlibacter monticola sp. nov., isolated from forest soil.</title>
        <authorList>
            <person name="Chaudhary D.K."/>
            <person name="Kim J."/>
        </authorList>
    </citation>
    <scope>NUCLEOTIDE SEQUENCE [LARGE SCALE GENOMIC DNA]</scope>
    <source>
        <strain evidence="6 7">KACC 19175</strain>
    </source>
</reference>
<evidence type="ECO:0000256" key="2">
    <source>
        <dbReference type="ARBA" id="ARBA00019992"/>
    </source>
</evidence>
<dbReference type="CDD" id="cd05804">
    <property type="entry name" value="StaR_like"/>
    <property type="match status" value="1"/>
</dbReference>
<dbReference type="RefSeq" id="WP_201675140.1">
    <property type="nucleotide sequence ID" value="NZ_JAEQNE010000003.1"/>
</dbReference>
<protein>
    <recommendedName>
        <fullName evidence="2">Tetratricopeptide repeat protein 38</fullName>
    </recommendedName>
</protein>
<sequence>MGYFIRDDISSAAGTTREDPRGRPVSTASPEAIAHMEQALESMLSYFGDPLAALDRAAEADPGWAHVHVLKAGLLMTGGEYGSTRMARELLATAARPGAVPHERESAHRAAAQAAADGDWDRACQLWEAILVQWPRDIAALLFAHLFDFYRGDALNLKRRPQRVLPRWSPDLPFYGYVLGMAAFGLEESGHYAEAEDTGRAAVAMNPRDPWAIHAVTHVFEMQGRHRAGAAWLDDRLQDWSVDNGFAFHNWFHAALFRMEEMDTRQALAIYDAHLADVSELALQRVDRTAALWRLKLLGVDVASRFAALRRTWATEAPEAGFYAFNDLHALVACIGAAPDGDAAMAADALLEAMADASSGGSTNERMTREIGLPLARAFRDYSRGRWSEATEGLLRIRDRAHGFGGSHAQRDILTLTLMDAAVRAGQRALAAHILAERHAAKQHTPLTAFWQGRGAGV</sequence>
<keyword evidence="3" id="KW-0677">Repeat</keyword>
<evidence type="ECO:0000256" key="3">
    <source>
        <dbReference type="ARBA" id="ARBA00022737"/>
    </source>
</evidence>